<protein>
    <submittedName>
        <fullName evidence="1">Uncharacterized protein</fullName>
    </submittedName>
</protein>
<dbReference type="AlphaFoldDB" id="A0A8X6HM28"/>
<organism evidence="1 2">
    <name type="scientific">Trichonephila clavata</name>
    <name type="common">Joro spider</name>
    <name type="synonym">Nephila clavata</name>
    <dbReference type="NCBI Taxonomy" id="2740835"/>
    <lineage>
        <taxon>Eukaryota</taxon>
        <taxon>Metazoa</taxon>
        <taxon>Ecdysozoa</taxon>
        <taxon>Arthropoda</taxon>
        <taxon>Chelicerata</taxon>
        <taxon>Arachnida</taxon>
        <taxon>Araneae</taxon>
        <taxon>Araneomorphae</taxon>
        <taxon>Entelegynae</taxon>
        <taxon>Araneoidea</taxon>
        <taxon>Nephilidae</taxon>
        <taxon>Trichonephila</taxon>
    </lineage>
</organism>
<keyword evidence="2" id="KW-1185">Reference proteome</keyword>
<evidence type="ECO:0000313" key="2">
    <source>
        <dbReference type="Proteomes" id="UP000887116"/>
    </source>
</evidence>
<reference evidence="1" key="1">
    <citation type="submission" date="2020-07" db="EMBL/GenBank/DDBJ databases">
        <title>Multicomponent nature underlies the extraordinary mechanical properties of spider dragline silk.</title>
        <authorList>
            <person name="Kono N."/>
            <person name="Nakamura H."/>
            <person name="Mori M."/>
            <person name="Yoshida Y."/>
            <person name="Ohtoshi R."/>
            <person name="Malay A.D."/>
            <person name="Moran D.A.P."/>
            <person name="Tomita M."/>
            <person name="Numata K."/>
            <person name="Arakawa K."/>
        </authorList>
    </citation>
    <scope>NUCLEOTIDE SEQUENCE</scope>
</reference>
<evidence type="ECO:0000313" key="1">
    <source>
        <dbReference type="EMBL" id="GFR25683.1"/>
    </source>
</evidence>
<gene>
    <name evidence="1" type="ORF">TNCT_54891</name>
</gene>
<proteinExistence type="predicted"/>
<name>A0A8X6HM28_TRICU</name>
<dbReference type="EMBL" id="BMAO01008701">
    <property type="protein sequence ID" value="GFR25683.1"/>
    <property type="molecule type" value="Genomic_DNA"/>
</dbReference>
<comment type="caution">
    <text evidence="1">The sequence shown here is derived from an EMBL/GenBank/DDBJ whole genome shotgun (WGS) entry which is preliminary data.</text>
</comment>
<accession>A0A8X6HM28</accession>
<sequence>MSLLSIGNGNLVMATIMRSDQACEISMQEAIRMRRYRITSSGLKCLRERAGLTMAVLCPDLWFKYWVYAIRVILFS</sequence>
<dbReference type="Proteomes" id="UP000887116">
    <property type="component" value="Unassembled WGS sequence"/>
</dbReference>